<evidence type="ECO:0000313" key="1">
    <source>
        <dbReference type="EMBL" id="MFD1321568.1"/>
    </source>
</evidence>
<dbReference type="Gene3D" id="3.10.450.50">
    <property type="match status" value="1"/>
</dbReference>
<dbReference type="InterPro" id="IPR032710">
    <property type="entry name" value="NTF2-like_dom_sf"/>
</dbReference>
<protein>
    <submittedName>
        <fullName evidence="1">Ester cyclase</fullName>
    </submittedName>
</protein>
<dbReference type="Proteomes" id="UP001597260">
    <property type="component" value="Unassembled WGS sequence"/>
</dbReference>
<dbReference type="RefSeq" id="WP_377569718.1">
    <property type="nucleotide sequence ID" value="NZ_JBHTMP010000012.1"/>
</dbReference>
<gene>
    <name evidence="1" type="ORF">ACFQ4H_10765</name>
</gene>
<dbReference type="PANTHER" id="PTHR38436">
    <property type="entry name" value="POLYKETIDE CYCLASE SNOAL-LIKE DOMAIN"/>
    <property type="match status" value="1"/>
</dbReference>
<evidence type="ECO:0000313" key="2">
    <source>
        <dbReference type="Proteomes" id="UP001597260"/>
    </source>
</evidence>
<dbReference type="EMBL" id="JBHTMP010000012">
    <property type="protein sequence ID" value="MFD1321568.1"/>
    <property type="molecule type" value="Genomic_DNA"/>
</dbReference>
<sequence>MTDLSMSVAEKNKQLVLDFQRECMHQQNWQAIDKYLDKDLVVHLPAGEVPAGRDSAFSWFIECTTWFTSHGIEVKMMVADEDTVFQLIELHFEHTGEYLGIPPTGKRFSIPGLAAFKIRNGLISEHWGLYEMAGIPGLVNDSEQRVDSDGSNG</sequence>
<proteinExistence type="predicted"/>
<organism evidence="1 2">
    <name type="scientific">Micromonospora sonneratiae</name>
    <dbReference type="NCBI Taxonomy" id="1184706"/>
    <lineage>
        <taxon>Bacteria</taxon>
        <taxon>Bacillati</taxon>
        <taxon>Actinomycetota</taxon>
        <taxon>Actinomycetes</taxon>
        <taxon>Micromonosporales</taxon>
        <taxon>Micromonosporaceae</taxon>
        <taxon>Micromonospora</taxon>
    </lineage>
</organism>
<comment type="caution">
    <text evidence="1">The sequence shown here is derived from an EMBL/GenBank/DDBJ whole genome shotgun (WGS) entry which is preliminary data.</text>
</comment>
<dbReference type="PANTHER" id="PTHR38436:SF1">
    <property type="entry name" value="ESTER CYCLASE"/>
    <property type="match status" value="1"/>
</dbReference>
<dbReference type="InterPro" id="IPR009959">
    <property type="entry name" value="Cyclase_SnoaL-like"/>
</dbReference>
<reference evidence="2" key="1">
    <citation type="journal article" date="2019" name="Int. J. Syst. Evol. Microbiol.">
        <title>The Global Catalogue of Microorganisms (GCM) 10K type strain sequencing project: providing services to taxonomists for standard genome sequencing and annotation.</title>
        <authorList>
            <consortium name="The Broad Institute Genomics Platform"/>
            <consortium name="The Broad Institute Genome Sequencing Center for Infectious Disease"/>
            <person name="Wu L."/>
            <person name="Ma J."/>
        </authorList>
    </citation>
    <scope>NUCLEOTIDE SEQUENCE [LARGE SCALE GENOMIC DNA]</scope>
    <source>
        <strain evidence="2">JCM 31037</strain>
    </source>
</reference>
<accession>A0ABW3YCU3</accession>
<name>A0ABW3YCU3_9ACTN</name>
<keyword evidence="2" id="KW-1185">Reference proteome</keyword>
<dbReference type="SUPFAM" id="SSF54427">
    <property type="entry name" value="NTF2-like"/>
    <property type="match status" value="1"/>
</dbReference>
<dbReference type="Pfam" id="PF07366">
    <property type="entry name" value="SnoaL"/>
    <property type="match status" value="1"/>
</dbReference>